<evidence type="ECO:0000259" key="5">
    <source>
        <dbReference type="Pfam" id="PF10474"/>
    </source>
</evidence>
<evidence type="ECO:0008006" key="8">
    <source>
        <dbReference type="Google" id="ProtNLM"/>
    </source>
</evidence>
<dbReference type="Pfam" id="PF10475">
    <property type="entry name" value="Vps54_N"/>
    <property type="match status" value="1"/>
</dbReference>
<reference evidence="7" key="1">
    <citation type="submission" date="2018-02" db="EMBL/GenBank/DDBJ databases">
        <authorList>
            <person name="Cohen D.B."/>
            <person name="Kent A.D."/>
        </authorList>
    </citation>
    <scope>NUCLEOTIDE SEQUENCE</scope>
</reference>
<feature type="domain" description="Syndetin C-terminal" evidence="5">
    <location>
        <begin position="765"/>
        <end position="929"/>
    </location>
</feature>
<dbReference type="GO" id="GO:0032456">
    <property type="term" value="P:endocytic recycling"/>
    <property type="evidence" value="ECO:0007669"/>
    <property type="project" value="InterPro"/>
</dbReference>
<dbReference type="GO" id="GO:0005829">
    <property type="term" value="C:cytosol"/>
    <property type="evidence" value="ECO:0007669"/>
    <property type="project" value="GOC"/>
</dbReference>
<evidence type="ECO:0000259" key="6">
    <source>
        <dbReference type="Pfam" id="PF10475"/>
    </source>
</evidence>
<keyword evidence="1" id="KW-0813">Transport</keyword>
<evidence type="ECO:0000256" key="3">
    <source>
        <dbReference type="ARBA" id="ARBA00023054"/>
    </source>
</evidence>
<accession>A0A2N9IXW6</accession>
<evidence type="ECO:0000256" key="1">
    <source>
        <dbReference type="ARBA" id="ARBA00022448"/>
    </source>
</evidence>
<keyword evidence="3" id="KW-0175">Coiled coil</keyword>
<name>A0A2N9IXW6_FAGSY</name>
<feature type="domain" description="Vacuolar protein sorting-associated protein 54 N-terminal" evidence="6">
    <location>
        <begin position="1"/>
        <end position="175"/>
    </location>
</feature>
<evidence type="ECO:0000313" key="7">
    <source>
        <dbReference type="EMBL" id="SPD29134.1"/>
    </source>
</evidence>
<dbReference type="PANTHER" id="PTHR13258:SF0">
    <property type="entry name" value="SYNDETIN"/>
    <property type="match status" value="1"/>
</dbReference>
<dbReference type="InterPro" id="IPR019515">
    <property type="entry name" value="VPS54_N"/>
</dbReference>
<dbReference type="PANTHER" id="PTHR13258">
    <property type="entry name" value="SYNDETIN"/>
    <property type="match status" value="1"/>
</dbReference>
<organism evidence="7">
    <name type="scientific">Fagus sylvatica</name>
    <name type="common">Beechnut</name>
    <dbReference type="NCBI Taxonomy" id="28930"/>
    <lineage>
        <taxon>Eukaryota</taxon>
        <taxon>Viridiplantae</taxon>
        <taxon>Streptophyta</taxon>
        <taxon>Embryophyta</taxon>
        <taxon>Tracheophyta</taxon>
        <taxon>Spermatophyta</taxon>
        <taxon>Magnoliopsida</taxon>
        <taxon>eudicotyledons</taxon>
        <taxon>Gunneridae</taxon>
        <taxon>Pentapetalae</taxon>
        <taxon>rosids</taxon>
        <taxon>fabids</taxon>
        <taxon>Fagales</taxon>
        <taxon>Fagaceae</taxon>
        <taxon>Fagus</taxon>
    </lineage>
</organism>
<dbReference type="GO" id="GO:0015031">
    <property type="term" value="P:protein transport"/>
    <property type="evidence" value="ECO:0007669"/>
    <property type="project" value="UniProtKB-KW"/>
</dbReference>
<dbReference type="InterPro" id="IPR040047">
    <property type="entry name" value="VPS50"/>
</dbReference>
<dbReference type="GO" id="GO:0000149">
    <property type="term" value="F:SNARE binding"/>
    <property type="evidence" value="ECO:0007669"/>
    <property type="project" value="TreeGrafter"/>
</dbReference>
<dbReference type="GO" id="GO:0042147">
    <property type="term" value="P:retrograde transport, endosome to Golgi"/>
    <property type="evidence" value="ECO:0007669"/>
    <property type="project" value="InterPro"/>
</dbReference>
<proteinExistence type="predicted"/>
<gene>
    <name evidence="7" type="ORF">FSB_LOCUS57016</name>
</gene>
<evidence type="ECO:0000256" key="4">
    <source>
        <dbReference type="SAM" id="MobiDB-lite"/>
    </source>
</evidence>
<dbReference type="Pfam" id="PF10474">
    <property type="entry name" value="Syndetin_C"/>
    <property type="match status" value="2"/>
</dbReference>
<dbReference type="AlphaFoldDB" id="A0A2N9IXW6"/>
<keyword evidence="2" id="KW-0653">Protein transport</keyword>
<protein>
    <recommendedName>
        <fullName evidence="8">Syndetin C-terminal domain-containing protein</fullName>
    </recommendedName>
</protein>
<feature type="region of interest" description="Disordered" evidence="4">
    <location>
        <begin position="465"/>
        <end position="486"/>
    </location>
</feature>
<dbReference type="InterPro" id="IPR019514">
    <property type="entry name" value="Syndetin_C"/>
</dbReference>
<feature type="compositionally biased region" description="Polar residues" evidence="4">
    <location>
        <begin position="472"/>
        <end position="485"/>
    </location>
</feature>
<feature type="domain" description="Syndetin C-terminal" evidence="5">
    <location>
        <begin position="621"/>
        <end position="691"/>
    </location>
</feature>
<dbReference type="EMBL" id="OIVN01006260">
    <property type="protein sequence ID" value="SPD29134.1"/>
    <property type="molecule type" value="Genomic_DNA"/>
</dbReference>
<sequence>MLPILTELCNALKMQAALESLAEEGNYCKAFQVLSEYLQLLDSFSELSAIQEMSQGVEVWLGKTLQKLDSLLLGVCQEFKEEGYITVVDAYALIGDVSGLSEKIQSFFMQEVLSETHSVLKNIVQEDQEVHIQNTRLTYSDLCLWIPESKFRQCLLTTLAVLFRLMCSYYEIMGFQLDNKDSVDQTSSMKQKEKDIPWSSGEVQQIDSDTRKSCNGQGVNGSLAESVNRMSGSSMEESTTTSCLVETNRTTALTRLDSQDIDDETRKDDRIASSSGSPWYQLRKDATAFVSQTLQRGRKNLWQLTTSRVSVLLSSAAVCSTSIHQFLKNYEDLNVFILAGEAFCGVEAVEFRQKLKALKMVLEKENWLKLPPDTVQVISFAGLVGDGAPLIVPSVGNSSSARVHRSDKSESLVDNSAKKSGFLHWLKSGNPFLLKVTYNSKEGHNSLLLNGAVCSDFDGNNSENYHDDKFSPQKSDVNHMNGSHSISEDENEDLLADFIDEDSQLPSRISKPNLPRSDHAHWKDEEITAQTGSSVCLLRCVSFRGQWQWVTAFLGWKLWWFFLQDTDRLKTALSRITQDCDQWIKPQSSSPTSLNTSFMHADVTPASPPSTHVGHFPGTSAGLKERCAGADTLSFVAQILHKSKAHLQLMLLQNNATIVEDFYVHLVDAVPDLVEQIHRTTAKLLLHINGVAALKSRFSDLFLIQRIGQGRICCLEVGISEFFLYLLYISFGYTVESGIGFCWWSSRDSSYEVMPRTVMEVLACRKERYVDRVANAKWEVKELGLDHNGYVDLLLGEFKHYKTRLAHGGIRKEVQDLLLEYGLEIVAETLIEGLSRVKRCTDEGRALMSLDLQVLINGLDHFVPIDVKPKLQIVEAFIKAYYLPETEYVHWARAHPEYSKSQIVGLINLVATMKGWKRKNRLDVLEKIE</sequence>
<dbReference type="GO" id="GO:1990745">
    <property type="term" value="C:EARP complex"/>
    <property type="evidence" value="ECO:0007669"/>
    <property type="project" value="InterPro"/>
</dbReference>
<evidence type="ECO:0000256" key="2">
    <source>
        <dbReference type="ARBA" id="ARBA00022927"/>
    </source>
</evidence>